<name>A0ACC4ALG5_POPAL</name>
<keyword evidence="2" id="KW-1185">Reference proteome</keyword>
<reference evidence="1 2" key="1">
    <citation type="journal article" date="2024" name="Plant Biotechnol. J.">
        <title>Genome and CRISPR/Cas9 system of a widespread forest tree (Populus alba) in the world.</title>
        <authorList>
            <person name="Liu Y.J."/>
            <person name="Jiang P.F."/>
            <person name="Han X.M."/>
            <person name="Li X.Y."/>
            <person name="Wang H.M."/>
            <person name="Wang Y.J."/>
            <person name="Wang X.X."/>
            <person name="Zeng Q.Y."/>
        </authorList>
    </citation>
    <scope>NUCLEOTIDE SEQUENCE [LARGE SCALE GENOMIC DNA]</scope>
    <source>
        <strain evidence="2">cv. PAL-ZL1</strain>
    </source>
</reference>
<evidence type="ECO:0000313" key="1">
    <source>
        <dbReference type="EMBL" id="KAL3567055.1"/>
    </source>
</evidence>
<comment type="caution">
    <text evidence="1">The sequence shown here is derived from an EMBL/GenBank/DDBJ whole genome shotgun (WGS) entry which is preliminary data.</text>
</comment>
<dbReference type="Proteomes" id="UP000309997">
    <property type="component" value="Unassembled WGS sequence"/>
</dbReference>
<organism evidence="1 2">
    <name type="scientific">Populus alba</name>
    <name type="common">White poplar</name>
    <dbReference type="NCBI Taxonomy" id="43335"/>
    <lineage>
        <taxon>Eukaryota</taxon>
        <taxon>Viridiplantae</taxon>
        <taxon>Streptophyta</taxon>
        <taxon>Embryophyta</taxon>
        <taxon>Tracheophyta</taxon>
        <taxon>Spermatophyta</taxon>
        <taxon>Magnoliopsida</taxon>
        <taxon>eudicotyledons</taxon>
        <taxon>Gunneridae</taxon>
        <taxon>Pentapetalae</taxon>
        <taxon>rosids</taxon>
        <taxon>fabids</taxon>
        <taxon>Malpighiales</taxon>
        <taxon>Salicaceae</taxon>
        <taxon>Saliceae</taxon>
        <taxon>Populus</taxon>
    </lineage>
</organism>
<gene>
    <name evidence="1" type="ORF">D5086_032470</name>
</gene>
<protein>
    <submittedName>
        <fullName evidence="1">Uncharacterized protein</fullName>
    </submittedName>
</protein>
<dbReference type="EMBL" id="RCHU02000018">
    <property type="protein sequence ID" value="KAL3567055.1"/>
    <property type="molecule type" value="Genomic_DNA"/>
</dbReference>
<proteinExistence type="predicted"/>
<sequence>MSQYFQEMETLYIILLLFVSIILSLIAIIYKHRYQDKLPNLPPGNLGLPFVGESLDFLSKGWKGCPENFIFDRLRKYSSEIFKTNLFLQPVVILNGVAGNKFLFSNENRLVETWWPEFVNRIFPSAVETSPKEEAKRMRRLFPRFLKPEALQRYIGTMDMVTRRHFALEWGNKAEVVVFPLAKSYTFELACRLFLSIEDPSYIARFSHPFNQITSGIFTIPIDFPGTPFNRAIKASKLIRIELLAIIKQRKKDLAEGKASPSQDILSHMLLSNDADGKYMNEVQISDKILALLMGGHESTGAACTFIVKYLAELPHIYEAVYKEQAEIIKSKAPGELLNWDDIQKMKYSWNVACETLRLSPPLIGNFKEAIKDFTFNGFSIPKGWKLYWSASSTHKNAEYFSEPEKFDPSRFEGKGPAPYTFIPFGGGPRMCPGNEYARLEILVFMHNLVKSFRFERLILDEKIVFNPTPKPEMGLPTALNLFSKSDASFFLDTIASVNSWFCMATTNFSAQLSLASGVFAAMRGNKVTEDREFPVSPAEEEP</sequence>
<accession>A0ACC4ALG5</accession>
<evidence type="ECO:0000313" key="2">
    <source>
        <dbReference type="Proteomes" id="UP000309997"/>
    </source>
</evidence>